<dbReference type="InterPro" id="IPR013382">
    <property type="entry name" value="CRISPR-assoc_prot_Cse2"/>
</dbReference>
<protein>
    <submittedName>
        <fullName evidence="1">CRISPR-associated protein, Cse2 family</fullName>
    </submittedName>
</protein>
<name>A0A250KY06_9GAMM</name>
<dbReference type="EMBL" id="AP017928">
    <property type="protein sequence ID" value="BBA36472.1"/>
    <property type="molecule type" value="Genomic_DNA"/>
</dbReference>
<reference evidence="1 2" key="1">
    <citation type="submission" date="2016-12" db="EMBL/GenBank/DDBJ databases">
        <title>Genome sequencing of Methylocaldum marinum.</title>
        <authorList>
            <person name="Takeuchi M."/>
            <person name="Kamagata Y."/>
            <person name="Hiraoka S."/>
            <person name="Oshima K."/>
            <person name="Hattori M."/>
            <person name="Iwasaki W."/>
        </authorList>
    </citation>
    <scope>NUCLEOTIDE SEQUENCE [LARGE SCALE GENOMIC DNA]</scope>
    <source>
        <strain evidence="1 2">S8</strain>
    </source>
</reference>
<dbReference type="RefSeq" id="WP_119631632.1">
    <property type="nucleotide sequence ID" value="NZ_AP017928.1"/>
</dbReference>
<sequence length="180" mass="20992">MEKPTEKTAIQKLQEKLFEFLRSRRDDRGLMADMRCVLVDGKRHRAWPYLGRFGGIGDTHLARTVQTVAGLYATHPEETSEGDFGALCRALLREEERKQLATAEGVGPISRRFQHLLAAEDEEIFDRIIRLVLRAKAEDIPVNYQRLFEDLLNWQYRTERVRTEWARSFWAPMTEPEEAS</sequence>
<proteinExistence type="predicted"/>
<gene>
    <name evidence="1" type="ORF">sS8_4542</name>
</gene>
<dbReference type="KEGG" id="mmai:sS8_4542"/>
<dbReference type="InterPro" id="IPR038287">
    <property type="entry name" value="Cse2_sf"/>
</dbReference>
<accession>A0A250KY06</accession>
<dbReference type="Gene3D" id="1.10.520.40">
    <property type="entry name" value="CRISPR-associated protein Cse2"/>
    <property type="match status" value="1"/>
</dbReference>
<dbReference type="Pfam" id="PF09485">
    <property type="entry name" value="CRISPR_Cse2"/>
    <property type="match status" value="1"/>
</dbReference>
<dbReference type="CDD" id="cd09731">
    <property type="entry name" value="Cse2_I-E"/>
    <property type="match status" value="1"/>
</dbReference>
<evidence type="ECO:0000313" key="1">
    <source>
        <dbReference type="EMBL" id="BBA36472.1"/>
    </source>
</evidence>
<dbReference type="Proteomes" id="UP000266313">
    <property type="component" value="Chromosome"/>
</dbReference>
<keyword evidence="2" id="KW-1185">Reference proteome</keyword>
<evidence type="ECO:0000313" key="2">
    <source>
        <dbReference type="Proteomes" id="UP000266313"/>
    </source>
</evidence>
<organism evidence="1 2">
    <name type="scientific">Methylocaldum marinum</name>
    <dbReference type="NCBI Taxonomy" id="1432792"/>
    <lineage>
        <taxon>Bacteria</taxon>
        <taxon>Pseudomonadati</taxon>
        <taxon>Pseudomonadota</taxon>
        <taxon>Gammaproteobacteria</taxon>
        <taxon>Methylococcales</taxon>
        <taxon>Methylococcaceae</taxon>
        <taxon>Methylocaldum</taxon>
    </lineage>
</organism>
<dbReference type="OrthoDB" id="8560528at2"/>
<dbReference type="NCBIfam" id="TIGR02548">
    <property type="entry name" value="casB_cse2"/>
    <property type="match status" value="1"/>
</dbReference>
<dbReference type="AlphaFoldDB" id="A0A250KY06"/>